<evidence type="ECO:0000256" key="3">
    <source>
        <dbReference type="SAM" id="Phobius"/>
    </source>
</evidence>
<sequence length="263" mass="28286">MNINNFNNHQLIADFVAALKRNHTPASSISRKLSSLKSFQKFLIKKKHLSINSSSPRLSSTIYHLPSKFSFNRYFIFATLALIILGSLYGLYTQTITKAKKELAYSSASSPVIGSRILSFQGRLTDTSGNPITASTGILFKLFNSGAGGTELYSSDTGNSQVVVPDDNGIFNTIIGKSHGDTIPSTVFTEHSEVWLQISVDAETMTPRQQIATVAYAMNAETLQGLPPSASGFKNTVLVVGESGNVYLGETSPSIISTSGTFG</sequence>
<evidence type="ECO:0000313" key="6">
    <source>
        <dbReference type="Proteomes" id="UP000229336"/>
    </source>
</evidence>
<dbReference type="Pfam" id="PF02899">
    <property type="entry name" value="Phage_int_SAM_1"/>
    <property type="match status" value="1"/>
</dbReference>
<dbReference type="Proteomes" id="UP000229336">
    <property type="component" value="Unassembled WGS sequence"/>
</dbReference>
<comment type="caution">
    <text evidence="5">The sequence shown here is derived from an EMBL/GenBank/DDBJ whole genome shotgun (WGS) entry which is preliminary data.</text>
</comment>
<organism evidence="5 6">
    <name type="scientific">Candidatus Shapirobacteria bacterium CG_4_10_14_0_2_um_filter_40_12</name>
    <dbReference type="NCBI Taxonomy" id="1974871"/>
    <lineage>
        <taxon>Bacteria</taxon>
        <taxon>Candidatus Shapironibacteriota</taxon>
    </lineage>
</organism>
<dbReference type="InterPro" id="IPR004107">
    <property type="entry name" value="Integrase_SAM-like_N"/>
</dbReference>
<dbReference type="AlphaFoldDB" id="A0A2M7TT72"/>
<name>A0A2M7TT72_9BACT</name>
<feature type="domain" description="Core-binding (CB)" evidence="4">
    <location>
        <begin position="1"/>
        <end position="44"/>
    </location>
</feature>
<keyword evidence="3" id="KW-0812">Transmembrane</keyword>
<keyword evidence="1 2" id="KW-0238">DNA-binding</keyword>
<accession>A0A2M7TT72</accession>
<reference evidence="6" key="1">
    <citation type="submission" date="2017-09" db="EMBL/GenBank/DDBJ databases">
        <title>Depth-based differentiation of microbial function through sediment-hosted aquifers and enrichment of novel symbionts in the deep terrestrial subsurface.</title>
        <authorList>
            <person name="Probst A.J."/>
            <person name="Ladd B."/>
            <person name="Jarett J.K."/>
            <person name="Geller-Mcgrath D.E."/>
            <person name="Sieber C.M.K."/>
            <person name="Emerson J.B."/>
            <person name="Anantharaman K."/>
            <person name="Thomas B.C."/>
            <person name="Malmstrom R."/>
            <person name="Stieglmeier M."/>
            <person name="Klingl A."/>
            <person name="Woyke T."/>
            <person name="Ryan C.M."/>
            <person name="Banfield J.F."/>
        </authorList>
    </citation>
    <scope>NUCLEOTIDE SEQUENCE [LARGE SCALE GENOMIC DNA]</scope>
</reference>
<evidence type="ECO:0000256" key="1">
    <source>
        <dbReference type="ARBA" id="ARBA00023125"/>
    </source>
</evidence>
<dbReference type="PROSITE" id="PS51900">
    <property type="entry name" value="CB"/>
    <property type="match status" value="1"/>
</dbReference>
<evidence type="ECO:0000259" key="4">
    <source>
        <dbReference type="PROSITE" id="PS51900"/>
    </source>
</evidence>
<evidence type="ECO:0000256" key="2">
    <source>
        <dbReference type="PROSITE-ProRule" id="PRU01248"/>
    </source>
</evidence>
<dbReference type="Gene3D" id="1.10.150.130">
    <property type="match status" value="1"/>
</dbReference>
<feature type="non-terminal residue" evidence="5">
    <location>
        <position position="263"/>
    </location>
</feature>
<dbReference type="InterPro" id="IPR010998">
    <property type="entry name" value="Integrase_recombinase_N"/>
</dbReference>
<evidence type="ECO:0000313" key="5">
    <source>
        <dbReference type="EMBL" id="PIZ58755.1"/>
    </source>
</evidence>
<dbReference type="GO" id="GO:0015074">
    <property type="term" value="P:DNA integration"/>
    <property type="evidence" value="ECO:0007669"/>
    <property type="project" value="InterPro"/>
</dbReference>
<gene>
    <name evidence="5" type="ORF">COY20_03145</name>
</gene>
<proteinExistence type="predicted"/>
<dbReference type="InterPro" id="IPR044068">
    <property type="entry name" value="CB"/>
</dbReference>
<keyword evidence="3" id="KW-1133">Transmembrane helix</keyword>
<feature type="transmembrane region" description="Helical" evidence="3">
    <location>
        <begin position="74"/>
        <end position="92"/>
    </location>
</feature>
<keyword evidence="3" id="KW-0472">Membrane</keyword>
<dbReference type="EMBL" id="PFNX01000058">
    <property type="protein sequence ID" value="PIZ58755.1"/>
    <property type="molecule type" value="Genomic_DNA"/>
</dbReference>
<protein>
    <recommendedName>
        <fullName evidence="4">Core-binding (CB) domain-containing protein</fullName>
    </recommendedName>
</protein>
<dbReference type="GO" id="GO:0003677">
    <property type="term" value="F:DNA binding"/>
    <property type="evidence" value="ECO:0007669"/>
    <property type="project" value="UniProtKB-UniRule"/>
</dbReference>